<organism evidence="2 3">
    <name type="scientific">Lentzea roselyniae</name>
    <dbReference type="NCBI Taxonomy" id="531940"/>
    <lineage>
        <taxon>Bacteria</taxon>
        <taxon>Bacillati</taxon>
        <taxon>Actinomycetota</taxon>
        <taxon>Actinomycetes</taxon>
        <taxon>Pseudonocardiales</taxon>
        <taxon>Pseudonocardiaceae</taxon>
        <taxon>Lentzea</taxon>
    </lineage>
</organism>
<reference evidence="3" key="1">
    <citation type="journal article" date="2019" name="Int. J. Syst. Evol. Microbiol.">
        <title>The Global Catalogue of Microorganisms (GCM) 10K type strain sequencing project: providing services to taxonomists for standard genome sequencing and annotation.</title>
        <authorList>
            <consortium name="The Broad Institute Genomics Platform"/>
            <consortium name="The Broad Institute Genome Sequencing Center for Infectious Disease"/>
            <person name="Wu L."/>
            <person name="Ma J."/>
        </authorList>
    </citation>
    <scope>NUCLEOTIDE SEQUENCE [LARGE SCALE GENOMIC DNA]</scope>
    <source>
        <strain evidence="3">JCM 17494</strain>
    </source>
</reference>
<dbReference type="Proteomes" id="UP001500711">
    <property type="component" value="Unassembled WGS sequence"/>
</dbReference>
<feature type="compositionally biased region" description="Basic and acidic residues" evidence="1">
    <location>
        <begin position="53"/>
        <end position="64"/>
    </location>
</feature>
<feature type="region of interest" description="Disordered" evidence="1">
    <location>
        <begin position="37"/>
        <end position="96"/>
    </location>
</feature>
<dbReference type="EMBL" id="BAABBE010000001">
    <property type="protein sequence ID" value="GAA3620933.1"/>
    <property type="molecule type" value="Genomic_DNA"/>
</dbReference>
<evidence type="ECO:0000313" key="3">
    <source>
        <dbReference type="Proteomes" id="UP001500711"/>
    </source>
</evidence>
<gene>
    <name evidence="2" type="ORF">GCM10022267_03890</name>
</gene>
<sequence length="96" mass="10094">MAGEDVGGRRADHRMVGDPRPDAARAVRRAIDIGSVDGSTDRRVQGGGWISRDAARMVDHEERGGWVSPNQPTSSPAELPKPPAGPGGVAKKRASD</sequence>
<evidence type="ECO:0000256" key="1">
    <source>
        <dbReference type="SAM" id="MobiDB-lite"/>
    </source>
</evidence>
<proteinExistence type="predicted"/>
<name>A0ABP7A0Y4_9PSEU</name>
<evidence type="ECO:0000313" key="2">
    <source>
        <dbReference type="EMBL" id="GAA3620933.1"/>
    </source>
</evidence>
<protein>
    <submittedName>
        <fullName evidence="2">Uncharacterized protein</fullName>
    </submittedName>
</protein>
<feature type="region of interest" description="Disordered" evidence="1">
    <location>
        <begin position="1"/>
        <end position="23"/>
    </location>
</feature>
<keyword evidence="3" id="KW-1185">Reference proteome</keyword>
<comment type="caution">
    <text evidence="2">The sequence shown here is derived from an EMBL/GenBank/DDBJ whole genome shotgun (WGS) entry which is preliminary data.</text>
</comment>
<accession>A0ABP7A0Y4</accession>